<dbReference type="RefSeq" id="WP_184151328.1">
    <property type="nucleotide sequence ID" value="NZ_JACHKA010000001.1"/>
</dbReference>
<protein>
    <recommendedName>
        <fullName evidence="3">Methyltransferase</fullName>
    </recommendedName>
</protein>
<comment type="caution">
    <text evidence="1">The sequence shown here is derived from an EMBL/GenBank/DDBJ whole genome shotgun (WGS) entry which is preliminary data.</text>
</comment>
<evidence type="ECO:0000313" key="2">
    <source>
        <dbReference type="Proteomes" id="UP001138540"/>
    </source>
</evidence>
<proteinExistence type="predicted"/>
<name>A0ABR6ND62_9SPHN</name>
<dbReference type="PANTHER" id="PTHR34598:SF3">
    <property type="entry name" value="OXIDOREDUCTASE AN1597"/>
    <property type="match status" value="1"/>
</dbReference>
<reference evidence="1 2" key="1">
    <citation type="submission" date="2020-08" db="EMBL/GenBank/DDBJ databases">
        <title>Exploring microbial biodiversity for novel pathways involved in the catabolism of aromatic compounds derived from lignin.</title>
        <authorList>
            <person name="Elkins J."/>
        </authorList>
    </citation>
    <scope>NUCLEOTIDE SEQUENCE [LARGE SCALE GENOMIC DNA]</scope>
    <source>
        <strain evidence="1 2">B1D3A</strain>
    </source>
</reference>
<keyword evidence="2" id="KW-1185">Reference proteome</keyword>
<dbReference type="EMBL" id="JACHKA010000001">
    <property type="protein sequence ID" value="MBB5985210.1"/>
    <property type="molecule type" value="Genomic_DNA"/>
</dbReference>
<dbReference type="Proteomes" id="UP001138540">
    <property type="component" value="Unassembled WGS sequence"/>
</dbReference>
<dbReference type="NCBIfam" id="NF041278">
    <property type="entry name" value="CmcJ_NvfI_EfuI"/>
    <property type="match status" value="1"/>
</dbReference>
<dbReference type="PANTHER" id="PTHR34598">
    <property type="entry name" value="BLL6449 PROTEIN"/>
    <property type="match status" value="1"/>
</dbReference>
<dbReference type="InterPro" id="IPR044053">
    <property type="entry name" value="AsaB-like"/>
</dbReference>
<evidence type="ECO:0000313" key="1">
    <source>
        <dbReference type="EMBL" id="MBB5985210.1"/>
    </source>
</evidence>
<sequence length="281" mass="31768">MARDQLGATIGYLAPDSHINRFYWAPDGRLSTGRFVDVPVTLRNARTATPAPALDTHGFELLHRPSLVADPREAASPTSAYAEEIVRIVQERTGADLVLPMGAELRSSAGPDGRIQRPAARAHVDFDTPTAHRIAQNRYRRARPDGPPLRRFLILSVWRPLSDPPQDWPLALCDFESTRDDPEIRNVKIDVPALPSDEELSAPIPGEETLGASALFHASPAHRWWWYPDMHREEVILIKFHDSDHRRAWRALHCAFENRTSADAHVRESIEFRAVAYFTRK</sequence>
<gene>
    <name evidence="1" type="ORF">HNP60_001184</name>
</gene>
<organism evidence="1 2">
    <name type="scientific">Sphingobium lignivorans</name>
    <dbReference type="NCBI Taxonomy" id="2735886"/>
    <lineage>
        <taxon>Bacteria</taxon>
        <taxon>Pseudomonadati</taxon>
        <taxon>Pseudomonadota</taxon>
        <taxon>Alphaproteobacteria</taxon>
        <taxon>Sphingomonadales</taxon>
        <taxon>Sphingomonadaceae</taxon>
        <taxon>Sphingobium</taxon>
    </lineage>
</organism>
<accession>A0ABR6ND62</accession>
<evidence type="ECO:0008006" key="3">
    <source>
        <dbReference type="Google" id="ProtNLM"/>
    </source>
</evidence>